<reference evidence="1" key="1">
    <citation type="submission" date="2014-11" db="EMBL/GenBank/DDBJ databases">
        <authorList>
            <person name="Amaro Gonzalez C."/>
        </authorList>
    </citation>
    <scope>NUCLEOTIDE SEQUENCE</scope>
</reference>
<organism evidence="1">
    <name type="scientific">Anguilla anguilla</name>
    <name type="common">European freshwater eel</name>
    <name type="synonym">Muraena anguilla</name>
    <dbReference type="NCBI Taxonomy" id="7936"/>
    <lineage>
        <taxon>Eukaryota</taxon>
        <taxon>Metazoa</taxon>
        <taxon>Chordata</taxon>
        <taxon>Craniata</taxon>
        <taxon>Vertebrata</taxon>
        <taxon>Euteleostomi</taxon>
        <taxon>Actinopterygii</taxon>
        <taxon>Neopterygii</taxon>
        <taxon>Teleostei</taxon>
        <taxon>Anguilliformes</taxon>
        <taxon>Anguillidae</taxon>
        <taxon>Anguilla</taxon>
    </lineage>
</organism>
<name>A0A0E9UP18_ANGAN</name>
<dbReference type="EMBL" id="GBXM01041076">
    <property type="protein sequence ID" value="JAH67501.1"/>
    <property type="molecule type" value="Transcribed_RNA"/>
</dbReference>
<accession>A0A0E9UP18</accession>
<protein>
    <submittedName>
        <fullName evidence="1">Uncharacterized protein</fullName>
    </submittedName>
</protein>
<sequence length="26" mass="2840">MAFILKDAVPKKNSCLMRMRVGAGVC</sequence>
<dbReference type="AlphaFoldDB" id="A0A0E9UP18"/>
<reference evidence="1" key="2">
    <citation type="journal article" date="2015" name="Fish Shellfish Immunol.">
        <title>Early steps in the European eel (Anguilla anguilla)-Vibrio vulnificus interaction in the gills: Role of the RtxA13 toxin.</title>
        <authorList>
            <person name="Callol A."/>
            <person name="Pajuelo D."/>
            <person name="Ebbesson L."/>
            <person name="Teles M."/>
            <person name="MacKenzie S."/>
            <person name="Amaro C."/>
        </authorList>
    </citation>
    <scope>NUCLEOTIDE SEQUENCE</scope>
</reference>
<evidence type="ECO:0000313" key="1">
    <source>
        <dbReference type="EMBL" id="JAH67501.1"/>
    </source>
</evidence>
<proteinExistence type="predicted"/>